<feature type="domain" description="ATPase AAA-type core" evidence="1">
    <location>
        <begin position="145"/>
        <end position="280"/>
    </location>
</feature>
<proteinExistence type="predicted"/>
<dbReference type="GO" id="GO:0004252">
    <property type="term" value="F:serine-type endopeptidase activity"/>
    <property type="evidence" value="ECO:0007669"/>
    <property type="project" value="InterPro"/>
</dbReference>
<dbReference type="GO" id="GO:0005524">
    <property type="term" value="F:ATP binding"/>
    <property type="evidence" value="ECO:0007669"/>
    <property type="project" value="InterPro"/>
</dbReference>
<dbReference type="InterPro" id="IPR027065">
    <property type="entry name" value="Lon_Prtase"/>
</dbReference>
<evidence type="ECO:0000313" key="2">
    <source>
        <dbReference type="EMBL" id="MBS3849768.1"/>
    </source>
</evidence>
<dbReference type="Proteomes" id="UP000678281">
    <property type="component" value="Unassembled WGS sequence"/>
</dbReference>
<accession>A0A942E801</accession>
<dbReference type="Gene3D" id="3.40.50.300">
    <property type="entry name" value="P-loop containing nucleotide triphosphate hydrolases"/>
    <property type="match status" value="1"/>
</dbReference>
<organism evidence="2 3">
    <name type="scientific">Devosia litorisediminis</name>
    <dbReference type="NCBI Taxonomy" id="2829817"/>
    <lineage>
        <taxon>Bacteria</taxon>
        <taxon>Pseudomonadati</taxon>
        <taxon>Pseudomonadota</taxon>
        <taxon>Alphaproteobacteria</taxon>
        <taxon>Hyphomicrobiales</taxon>
        <taxon>Devosiaceae</taxon>
        <taxon>Devosia</taxon>
    </lineage>
</organism>
<dbReference type="GO" id="GO:0006515">
    <property type="term" value="P:protein quality control for misfolded or incompletely synthesized proteins"/>
    <property type="evidence" value="ECO:0007669"/>
    <property type="project" value="TreeGrafter"/>
</dbReference>
<dbReference type="Pfam" id="PF00004">
    <property type="entry name" value="AAA"/>
    <property type="match status" value="1"/>
</dbReference>
<evidence type="ECO:0000259" key="1">
    <source>
        <dbReference type="Pfam" id="PF00004"/>
    </source>
</evidence>
<sequence>MLNTAKNPFDRLEDEDRFGPWPEQSLAFLEMIDRTQFQKPRCIALEGWDTTTIKLVSEKDQGSRAAPRTSRDDSHAVQNLLVGLSETKLLAGPSTPHAVDEMAAALFAKSPNFAPAIEAMRVNAQLKIRQGARWLHFRPIVIESEPGAGKTRFVHELGNASGLPLIYLDCATMNTLTPILGQDSSWSHSRPSEIMQAMSASRIANPFVALDELDKLQNHGRNAHPKPSESLVGLLEATTAKAHLDHYTQATLDMRFINWIILVNDLNRLSKPFLDRCQVIRLPKLTAGDIAKIAAGEIERRGLEPELVAPLAKAVRSGRITSLRKLNKALDAAEAASARPILN</sequence>
<dbReference type="AlphaFoldDB" id="A0A942E801"/>
<dbReference type="SUPFAM" id="SSF52540">
    <property type="entry name" value="P-loop containing nucleoside triphosphate hydrolases"/>
    <property type="match status" value="1"/>
</dbReference>
<comment type="caution">
    <text evidence="2">The sequence shown here is derived from an EMBL/GenBank/DDBJ whole genome shotgun (WGS) entry which is preliminary data.</text>
</comment>
<reference evidence="2" key="1">
    <citation type="submission" date="2021-04" db="EMBL/GenBank/DDBJ databases">
        <title>Devosia litorisediminis sp. nov., isolated from a sand dune.</title>
        <authorList>
            <person name="Park S."/>
            <person name="Yoon J.-H."/>
        </authorList>
    </citation>
    <scope>NUCLEOTIDE SEQUENCE</scope>
    <source>
        <strain evidence="2">BSSL-BM10</strain>
    </source>
</reference>
<dbReference type="RefSeq" id="WP_212659401.1">
    <property type="nucleotide sequence ID" value="NZ_JAGXTP010000002.1"/>
</dbReference>
<dbReference type="PANTHER" id="PTHR43718:SF2">
    <property type="entry name" value="LON PROTEASE HOMOLOG, MITOCHONDRIAL"/>
    <property type="match status" value="1"/>
</dbReference>
<name>A0A942E801_9HYPH</name>
<dbReference type="PANTHER" id="PTHR43718">
    <property type="entry name" value="LON PROTEASE"/>
    <property type="match status" value="1"/>
</dbReference>
<dbReference type="GO" id="GO:0004176">
    <property type="term" value="F:ATP-dependent peptidase activity"/>
    <property type="evidence" value="ECO:0007669"/>
    <property type="project" value="InterPro"/>
</dbReference>
<dbReference type="InterPro" id="IPR003959">
    <property type="entry name" value="ATPase_AAA_core"/>
</dbReference>
<dbReference type="GO" id="GO:0016887">
    <property type="term" value="F:ATP hydrolysis activity"/>
    <property type="evidence" value="ECO:0007669"/>
    <property type="project" value="InterPro"/>
</dbReference>
<evidence type="ECO:0000313" key="3">
    <source>
        <dbReference type="Proteomes" id="UP000678281"/>
    </source>
</evidence>
<gene>
    <name evidence="2" type="ORF">KD146_13775</name>
</gene>
<dbReference type="EMBL" id="JAGXTP010000002">
    <property type="protein sequence ID" value="MBS3849768.1"/>
    <property type="molecule type" value="Genomic_DNA"/>
</dbReference>
<keyword evidence="3" id="KW-1185">Reference proteome</keyword>
<protein>
    <submittedName>
        <fullName evidence="2">AAA family ATPase</fullName>
    </submittedName>
</protein>
<dbReference type="InterPro" id="IPR027417">
    <property type="entry name" value="P-loop_NTPase"/>
</dbReference>